<dbReference type="Proteomes" id="UP001500307">
    <property type="component" value="Unassembled WGS sequence"/>
</dbReference>
<sequence length="78" mass="7640">MRAKIILACAEGGSNTEVAAALGVHLSAVGKWRRRVGTCDGATPTLATPTSSPPNAGNEPASAPNVSNAGDGPEAEAA</sequence>
<dbReference type="InterPro" id="IPR009057">
    <property type="entry name" value="Homeodomain-like_sf"/>
</dbReference>
<organism evidence="2 3">
    <name type="scientific">Micromonospora coerulea</name>
    <dbReference type="NCBI Taxonomy" id="47856"/>
    <lineage>
        <taxon>Bacteria</taxon>
        <taxon>Bacillati</taxon>
        <taxon>Actinomycetota</taxon>
        <taxon>Actinomycetes</taxon>
        <taxon>Micromonosporales</taxon>
        <taxon>Micromonosporaceae</taxon>
        <taxon>Micromonospora</taxon>
    </lineage>
</organism>
<name>A0ABP8SSE4_9ACTN</name>
<reference evidence="3" key="1">
    <citation type="journal article" date="2019" name="Int. J. Syst. Evol. Microbiol.">
        <title>The Global Catalogue of Microorganisms (GCM) 10K type strain sequencing project: providing services to taxonomists for standard genome sequencing and annotation.</title>
        <authorList>
            <consortium name="The Broad Institute Genomics Platform"/>
            <consortium name="The Broad Institute Genome Sequencing Center for Infectious Disease"/>
            <person name="Wu L."/>
            <person name="Ma J."/>
        </authorList>
    </citation>
    <scope>NUCLEOTIDE SEQUENCE [LARGE SCALE GENOMIC DNA]</scope>
    <source>
        <strain evidence="3">JCM 3175</strain>
    </source>
</reference>
<dbReference type="SUPFAM" id="SSF46689">
    <property type="entry name" value="Homeodomain-like"/>
    <property type="match status" value="1"/>
</dbReference>
<gene>
    <name evidence="2" type="ORF">GCM10023176_40030</name>
</gene>
<protein>
    <recommendedName>
        <fullName evidence="4">Homeodomain-like domain-containing protein</fullName>
    </recommendedName>
</protein>
<accession>A0ABP8SSE4</accession>
<evidence type="ECO:0000256" key="1">
    <source>
        <dbReference type="SAM" id="MobiDB-lite"/>
    </source>
</evidence>
<evidence type="ECO:0000313" key="2">
    <source>
        <dbReference type="EMBL" id="GAA4573971.1"/>
    </source>
</evidence>
<evidence type="ECO:0000313" key="3">
    <source>
        <dbReference type="Proteomes" id="UP001500307"/>
    </source>
</evidence>
<proteinExistence type="predicted"/>
<comment type="caution">
    <text evidence="2">The sequence shown here is derived from an EMBL/GenBank/DDBJ whole genome shotgun (WGS) entry which is preliminary data.</text>
</comment>
<keyword evidence="3" id="KW-1185">Reference proteome</keyword>
<evidence type="ECO:0008006" key="4">
    <source>
        <dbReference type="Google" id="ProtNLM"/>
    </source>
</evidence>
<feature type="compositionally biased region" description="Low complexity" evidence="1">
    <location>
        <begin position="42"/>
        <end position="54"/>
    </location>
</feature>
<feature type="region of interest" description="Disordered" evidence="1">
    <location>
        <begin position="38"/>
        <end position="78"/>
    </location>
</feature>
<dbReference type="Pfam" id="PF13384">
    <property type="entry name" value="HTH_23"/>
    <property type="match status" value="1"/>
</dbReference>
<dbReference type="EMBL" id="BAABGU010000022">
    <property type="protein sequence ID" value="GAA4573971.1"/>
    <property type="molecule type" value="Genomic_DNA"/>
</dbReference>